<gene>
    <name evidence="1" type="ORF">ETAA8_08430</name>
</gene>
<name>A0A517Y6L3_9BACT</name>
<dbReference type="Proteomes" id="UP000315017">
    <property type="component" value="Chromosome"/>
</dbReference>
<evidence type="ECO:0000313" key="2">
    <source>
        <dbReference type="Proteomes" id="UP000315017"/>
    </source>
</evidence>
<reference evidence="1 2" key="1">
    <citation type="submission" date="2019-02" db="EMBL/GenBank/DDBJ databases">
        <title>Deep-cultivation of Planctomycetes and their phenomic and genomic characterization uncovers novel biology.</title>
        <authorList>
            <person name="Wiegand S."/>
            <person name="Jogler M."/>
            <person name="Boedeker C."/>
            <person name="Pinto D."/>
            <person name="Vollmers J."/>
            <person name="Rivas-Marin E."/>
            <person name="Kohn T."/>
            <person name="Peeters S.H."/>
            <person name="Heuer A."/>
            <person name="Rast P."/>
            <person name="Oberbeckmann S."/>
            <person name="Bunk B."/>
            <person name="Jeske O."/>
            <person name="Meyerdierks A."/>
            <person name="Storesund J.E."/>
            <person name="Kallscheuer N."/>
            <person name="Luecker S."/>
            <person name="Lage O.M."/>
            <person name="Pohl T."/>
            <person name="Merkel B.J."/>
            <person name="Hornburger P."/>
            <person name="Mueller R.-W."/>
            <person name="Bruemmer F."/>
            <person name="Labrenz M."/>
            <person name="Spormann A.M."/>
            <person name="Op den Camp H."/>
            <person name="Overmann J."/>
            <person name="Amann R."/>
            <person name="Jetten M.S.M."/>
            <person name="Mascher T."/>
            <person name="Medema M.H."/>
            <person name="Devos D.P."/>
            <person name="Kaster A.-K."/>
            <person name="Ovreas L."/>
            <person name="Rohde M."/>
            <person name="Galperin M.Y."/>
            <person name="Jogler C."/>
        </authorList>
    </citation>
    <scope>NUCLEOTIDE SEQUENCE [LARGE SCALE GENOMIC DNA]</scope>
    <source>
        <strain evidence="1 2">ETA_A8</strain>
    </source>
</reference>
<evidence type="ECO:0000313" key="1">
    <source>
        <dbReference type="EMBL" id="QDU25772.1"/>
    </source>
</evidence>
<dbReference type="EMBL" id="CP036274">
    <property type="protein sequence ID" value="QDU25772.1"/>
    <property type="molecule type" value="Genomic_DNA"/>
</dbReference>
<proteinExistence type="predicted"/>
<dbReference type="OrthoDB" id="5296433at2"/>
<protein>
    <submittedName>
        <fullName evidence="1">Uncharacterized protein</fullName>
    </submittedName>
</protein>
<dbReference type="AlphaFoldDB" id="A0A517Y6L3"/>
<keyword evidence="2" id="KW-1185">Reference proteome</keyword>
<dbReference type="KEGG" id="aagg:ETAA8_08430"/>
<sequence>MKKEEILAKLQSGELSVEQASQLLTDTAPKRGQLYCKVSEKGAISVYGLQRMPVTLYVEQWTRLLDFADDLKSFMKENDSKLKRKEGAAAE</sequence>
<organism evidence="1 2">
    <name type="scientific">Anatilimnocola aggregata</name>
    <dbReference type="NCBI Taxonomy" id="2528021"/>
    <lineage>
        <taxon>Bacteria</taxon>
        <taxon>Pseudomonadati</taxon>
        <taxon>Planctomycetota</taxon>
        <taxon>Planctomycetia</taxon>
        <taxon>Pirellulales</taxon>
        <taxon>Pirellulaceae</taxon>
        <taxon>Anatilimnocola</taxon>
    </lineage>
</organism>
<dbReference type="RefSeq" id="WP_145085266.1">
    <property type="nucleotide sequence ID" value="NZ_CP036274.1"/>
</dbReference>
<accession>A0A517Y6L3</accession>